<evidence type="ECO:0000256" key="5">
    <source>
        <dbReference type="ARBA" id="ARBA00022801"/>
    </source>
</evidence>
<keyword evidence="5" id="KW-0378">Hydrolase</keyword>
<gene>
    <name evidence="10" type="ORF">G1H11_10845</name>
</gene>
<dbReference type="Pfam" id="PF00293">
    <property type="entry name" value="NUDIX"/>
    <property type="match status" value="1"/>
</dbReference>
<comment type="cofactor">
    <cofactor evidence="1">
        <name>Mn(2+)</name>
        <dbReference type="ChEBI" id="CHEBI:29035"/>
    </cofactor>
</comment>
<dbReference type="Gene3D" id="3.90.79.10">
    <property type="entry name" value="Nucleoside Triphosphate Pyrophosphohydrolase"/>
    <property type="match status" value="1"/>
</dbReference>
<keyword evidence="4" id="KW-0479">Metal-binding</keyword>
<evidence type="ECO:0000256" key="2">
    <source>
        <dbReference type="ARBA" id="ARBA00001946"/>
    </source>
</evidence>
<comment type="similarity">
    <text evidence="3">Belongs to the Nudix hydrolase family. PCD1 subfamily.</text>
</comment>
<reference evidence="10 11" key="1">
    <citation type="submission" date="2020-02" db="EMBL/GenBank/DDBJ databases">
        <authorList>
            <person name="Li X.-J."/>
            <person name="Feng X.-M."/>
        </authorList>
    </citation>
    <scope>NUCLEOTIDE SEQUENCE [LARGE SCALE GENOMIC DNA]</scope>
    <source>
        <strain evidence="10 11">CGMCC 4.7225</strain>
    </source>
</reference>
<dbReference type="InterPro" id="IPR015797">
    <property type="entry name" value="NUDIX_hydrolase-like_dom_sf"/>
</dbReference>
<keyword evidence="6" id="KW-0460">Magnesium</keyword>
<dbReference type="RefSeq" id="WP_163818585.1">
    <property type="nucleotide sequence ID" value="NZ_JAAGOB010000005.1"/>
</dbReference>
<sequence length="215" mass="23325">MTVPDWLRPVIAAQSRTQQFRRYSLPPGATARPSAVLLLFGESDGAPDVLLTERASGLRSHAGQVSFPGGAIDPDDDGPAAAALREAAEETGLEPAGVHVLGTLPTQWIPVTNYAVTPVLAWWREPSPVRVVDPAEVASVHRIRLDDLLDPANRFQIRHPSGMIGPAFQVGALLVWGFTAGVLARLFKVAGMDKPWDRTRIHPDVALVRQRRGEQ</sequence>
<evidence type="ECO:0000256" key="8">
    <source>
        <dbReference type="SAM" id="Phobius"/>
    </source>
</evidence>
<evidence type="ECO:0000256" key="1">
    <source>
        <dbReference type="ARBA" id="ARBA00001936"/>
    </source>
</evidence>
<dbReference type="InterPro" id="IPR000086">
    <property type="entry name" value="NUDIX_hydrolase_dom"/>
</dbReference>
<dbReference type="GO" id="GO:0030145">
    <property type="term" value="F:manganese ion binding"/>
    <property type="evidence" value="ECO:0007669"/>
    <property type="project" value="InterPro"/>
</dbReference>
<dbReference type="CDD" id="cd03426">
    <property type="entry name" value="NUDIX_CoAse_Nudt7"/>
    <property type="match status" value="1"/>
</dbReference>
<dbReference type="InterPro" id="IPR045121">
    <property type="entry name" value="CoAse"/>
</dbReference>
<keyword evidence="8" id="KW-1133">Transmembrane helix</keyword>
<dbReference type="EMBL" id="JAAGOB010000005">
    <property type="protein sequence ID" value="NED95810.1"/>
    <property type="molecule type" value="Genomic_DNA"/>
</dbReference>
<dbReference type="GO" id="GO:0000287">
    <property type="term" value="F:magnesium ion binding"/>
    <property type="evidence" value="ECO:0007669"/>
    <property type="project" value="InterPro"/>
</dbReference>
<dbReference type="PROSITE" id="PS01293">
    <property type="entry name" value="NUDIX_COA"/>
    <property type="match status" value="1"/>
</dbReference>
<keyword evidence="7" id="KW-0464">Manganese</keyword>
<evidence type="ECO:0000259" key="9">
    <source>
        <dbReference type="PROSITE" id="PS51462"/>
    </source>
</evidence>
<comment type="cofactor">
    <cofactor evidence="2">
        <name>Mg(2+)</name>
        <dbReference type="ChEBI" id="CHEBI:18420"/>
    </cofactor>
</comment>
<comment type="caution">
    <text evidence="10">The sequence shown here is derived from an EMBL/GenBank/DDBJ whole genome shotgun (WGS) entry which is preliminary data.</text>
</comment>
<organism evidence="10 11">
    <name type="scientific">Phytoactinopolyspora alkaliphila</name>
    <dbReference type="NCBI Taxonomy" id="1783498"/>
    <lineage>
        <taxon>Bacteria</taxon>
        <taxon>Bacillati</taxon>
        <taxon>Actinomycetota</taxon>
        <taxon>Actinomycetes</taxon>
        <taxon>Jiangellales</taxon>
        <taxon>Jiangellaceae</taxon>
        <taxon>Phytoactinopolyspora</taxon>
    </lineage>
</organism>
<protein>
    <submittedName>
        <fullName evidence="10">CoA pyrophosphatase</fullName>
    </submittedName>
</protein>
<keyword evidence="8" id="KW-0812">Transmembrane</keyword>
<proteinExistence type="inferred from homology"/>
<evidence type="ECO:0000256" key="7">
    <source>
        <dbReference type="ARBA" id="ARBA00023211"/>
    </source>
</evidence>
<feature type="transmembrane region" description="Helical" evidence="8">
    <location>
        <begin position="163"/>
        <end position="184"/>
    </location>
</feature>
<evidence type="ECO:0000313" key="11">
    <source>
        <dbReference type="Proteomes" id="UP000469185"/>
    </source>
</evidence>
<dbReference type="PANTHER" id="PTHR12992">
    <property type="entry name" value="NUDIX HYDROLASE"/>
    <property type="match status" value="1"/>
</dbReference>
<keyword evidence="8" id="KW-0472">Membrane</keyword>
<feature type="domain" description="Nudix hydrolase" evidence="9">
    <location>
        <begin position="30"/>
        <end position="165"/>
    </location>
</feature>
<dbReference type="Proteomes" id="UP000469185">
    <property type="component" value="Unassembled WGS sequence"/>
</dbReference>
<evidence type="ECO:0000256" key="4">
    <source>
        <dbReference type="ARBA" id="ARBA00022723"/>
    </source>
</evidence>
<dbReference type="GO" id="GO:0010945">
    <property type="term" value="F:coenzyme A diphosphatase activity"/>
    <property type="evidence" value="ECO:0007669"/>
    <property type="project" value="InterPro"/>
</dbReference>
<evidence type="ECO:0000256" key="3">
    <source>
        <dbReference type="ARBA" id="ARBA00006506"/>
    </source>
</evidence>
<evidence type="ECO:0000256" key="6">
    <source>
        <dbReference type="ARBA" id="ARBA00022842"/>
    </source>
</evidence>
<dbReference type="AlphaFoldDB" id="A0A6N9YLL1"/>
<dbReference type="PROSITE" id="PS51462">
    <property type="entry name" value="NUDIX"/>
    <property type="match status" value="1"/>
</dbReference>
<name>A0A6N9YLL1_9ACTN</name>
<dbReference type="PANTHER" id="PTHR12992:SF11">
    <property type="entry name" value="MITOCHONDRIAL COENZYME A DIPHOSPHATASE NUDT8"/>
    <property type="match status" value="1"/>
</dbReference>
<accession>A0A6N9YLL1</accession>
<evidence type="ECO:0000313" key="10">
    <source>
        <dbReference type="EMBL" id="NED95810.1"/>
    </source>
</evidence>
<dbReference type="InterPro" id="IPR000059">
    <property type="entry name" value="NUDIX_hydrolase_NudL_CS"/>
</dbReference>
<dbReference type="SUPFAM" id="SSF55811">
    <property type="entry name" value="Nudix"/>
    <property type="match status" value="1"/>
</dbReference>
<dbReference type="GO" id="GO:0009132">
    <property type="term" value="P:nucleoside diphosphate metabolic process"/>
    <property type="evidence" value="ECO:0007669"/>
    <property type="project" value="InterPro"/>
</dbReference>
<keyword evidence="11" id="KW-1185">Reference proteome</keyword>